<name>A0ABP0SCV5_9DINO</name>
<evidence type="ECO:0000313" key="1">
    <source>
        <dbReference type="EMBL" id="CAK9110085.1"/>
    </source>
</evidence>
<gene>
    <name evidence="1" type="ORF">CCMP2556_LOCUS51202</name>
</gene>
<dbReference type="EMBL" id="CAXAMN010027328">
    <property type="protein sequence ID" value="CAK9110085.1"/>
    <property type="molecule type" value="Genomic_DNA"/>
</dbReference>
<organism evidence="1 2">
    <name type="scientific">Durusdinium trenchii</name>
    <dbReference type="NCBI Taxonomy" id="1381693"/>
    <lineage>
        <taxon>Eukaryota</taxon>
        <taxon>Sar</taxon>
        <taxon>Alveolata</taxon>
        <taxon>Dinophyceae</taxon>
        <taxon>Suessiales</taxon>
        <taxon>Symbiodiniaceae</taxon>
        <taxon>Durusdinium</taxon>
    </lineage>
</organism>
<sequence length="788" mass="89819">MAHAAKSSAFISRFESTLEHLAASFERRCVAQMPETILESMRSNSYKMNLCSRDMCDEDRKLVLAMMNHDWSLPLEQGHLIHWCPPGCCPSLETSRSKMRSALDATARSLFEVPLLYRWKHWDSAAEYTLRNLMIHGLLCYIWERCVQNTDQETAYQDQEDNMPDEDSPDVAPAVKQRIRMNKVLRMLTHPHMVAQLAQVLVLARPLSTFMDRASLMETIRFRLRHRRSGLALEQSHCQQSADEFAEMNLQMVSGEAGWDAICEFMRLLVTVETEELHRVLNISMEDSMKLIIPAMCDSWRRLVLPYQGLPFQVLKIIRMDPNTGLSFMKTLREQACGCSFCEDRFFSQVLMDFVFPENSGEEQQVARFCSVQLLIRDVLCELPASSVEVEKAHANVQIDTTSKMYRAKRPATLQQDSYILSAFLEHERKKHTVEEAVLGSAKKKVLRILASRVVDTGAPPLRKLCRSTKSKKLGLLPTIMRLSIKVGSAEFSNHNRSVAETWKLMPTDERELWAKKAMGLSKARRRLRQCPLNQEPSDDCKNSLSEAQRHRLNQERLDATLAQVATHPAWDAGLRLSDHISALRASLVCCLPEETVNQQWQSHFAYDSNIQPNSDSSFTFHKSCLCQHGAICRQEPHFAHAAQLVDQFDSVLQEEKLESSPVLIHFVYQVRRWIPALGDRTCPSPSEWMLLGCVGKRPKAQIVMKVYPTSETSVAFVVNNGLPTILTSHQMFARMLKMHQANKQPLCHFGLEAGCFESSADKFWFITASLNLYLCRLSLSLCACVLG</sequence>
<comment type="caution">
    <text evidence="1">The sequence shown here is derived from an EMBL/GenBank/DDBJ whole genome shotgun (WGS) entry which is preliminary data.</text>
</comment>
<proteinExistence type="predicted"/>
<protein>
    <submittedName>
        <fullName evidence="1">Uncharacterized protein</fullName>
    </submittedName>
</protein>
<keyword evidence="2" id="KW-1185">Reference proteome</keyword>
<accession>A0ABP0SCV5</accession>
<reference evidence="1 2" key="1">
    <citation type="submission" date="2024-02" db="EMBL/GenBank/DDBJ databases">
        <authorList>
            <person name="Chen Y."/>
            <person name="Shah S."/>
            <person name="Dougan E. K."/>
            <person name="Thang M."/>
            <person name="Chan C."/>
        </authorList>
    </citation>
    <scope>NUCLEOTIDE SEQUENCE [LARGE SCALE GENOMIC DNA]</scope>
</reference>
<dbReference type="Proteomes" id="UP001642484">
    <property type="component" value="Unassembled WGS sequence"/>
</dbReference>
<evidence type="ECO:0000313" key="2">
    <source>
        <dbReference type="Proteomes" id="UP001642484"/>
    </source>
</evidence>